<feature type="domain" description="Thioredoxin-like fold" evidence="8">
    <location>
        <begin position="62"/>
        <end position="242"/>
    </location>
</feature>
<dbReference type="Pfam" id="PF13462">
    <property type="entry name" value="Thioredoxin_4"/>
    <property type="match status" value="1"/>
</dbReference>
<evidence type="ECO:0000256" key="6">
    <source>
        <dbReference type="ARBA" id="ARBA00023157"/>
    </source>
</evidence>
<dbReference type="GO" id="GO:0016491">
    <property type="term" value="F:oxidoreductase activity"/>
    <property type="evidence" value="ECO:0007669"/>
    <property type="project" value="UniProtKB-KW"/>
</dbReference>
<evidence type="ECO:0000256" key="1">
    <source>
        <dbReference type="ARBA" id="ARBA00005791"/>
    </source>
</evidence>
<reference evidence="9 10" key="1">
    <citation type="submission" date="2020-07" db="EMBL/GenBank/DDBJ databases">
        <title>Gai3-2, isolated from salt lake.</title>
        <authorList>
            <person name="Cui H."/>
            <person name="Shi X."/>
        </authorList>
    </citation>
    <scope>NUCLEOTIDE SEQUENCE [LARGE SCALE GENOMIC DNA]</scope>
    <source>
        <strain evidence="9 10">Gai3-2</strain>
    </source>
</reference>
<evidence type="ECO:0000313" key="10">
    <source>
        <dbReference type="Proteomes" id="UP000509750"/>
    </source>
</evidence>
<dbReference type="InterPro" id="IPR012336">
    <property type="entry name" value="Thioredoxin-like_fold"/>
</dbReference>
<dbReference type="Proteomes" id="UP000509750">
    <property type="component" value="Chromosome"/>
</dbReference>
<keyword evidence="10" id="KW-1185">Reference proteome</keyword>
<evidence type="ECO:0000256" key="5">
    <source>
        <dbReference type="ARBA" id="ARBA00023002"/>
    </source>
</evidence>
<accession>A0A7D5K2L2</accession>
<dbReference type="InterPro" id="IPR036249">
    <property type="entry name" value="Thioredoxin-like_sf"/>
</dbReference>
<dbReference type="KEGG" id="halg:HUG10_15720"/>
<evidence type="ECO:0000259" key="8">
    <source>
        <dbReference type="Pfam" id="PF13462"/>
    </source>
</evidence>
<evidence type="ECO:0000313" key="9">
    <source>
        <dbReference type="EMBL" id="QLG28901.1"/>
    </source>
</evidence>
<organism evidence="9 10">
    <name type="scientific">Halorarum halophilum</name>
    <dbReference type="NCBI Taxonomy" id="2743090"/>
    <lineage>
        <taxon>Archaea</taxon>
        <taxon>Methanobacteriati</taxon>
        <taxon>Methanobacteriota</taxon>
        <taxon>Stenosarchaea group</taxon>
        <taxon>Halobacteria</taxon>
        <taxon>Halobacteriales</taxon>
        <taxon>Haloferacaceae</taxon>
        <taxon>Halorarum</taxon>
    </lineage>
</organism>
<keyword evidence="6" id="KW-1015">Disulfide bond</keyword>
<keyword evidence="3" id="KW-0732">Signal</keyword>
<dbReference type="RefSeq" id="WP_179170475.1">
    <property type="nucleotide sequence ID" value="NZ_CP058529.1"/>
</dbReference>
<gene>
    <name evidence="9" type="ORF">HUG10_15720</name>
</gene>
<dbReference type="OrthoDB" id="15256at2157"/>
<evidence type="ECO:0000256" key="4">
    <source>
        <dbReference type="ARBA" id="ARBA00022982"/>
    </source>
</evidence>
<keyword evidence="5" id="KW-0560">Oxidoreductase</keyword>
<dbReference type="EMBL" id="CP058529">
    <property type="protein sequence ID" value="QLG28901.1"/>
    <property type="molecule type" value="Genomic_DNA"/>
</dbReference>
<proteinExistence type="inferred from homology"/>
<dbReference type="SUPFAM" id="SSF52833">
    <property type="entry name" value="Thioredoxin-like"/>
    <property type="match status" value="1"/>
</dbReference>
<dbReference type="PANTHER" id="PTHR13887">
    <property type="entry name" value="GLUTATHIONE S-TRANSFERASE KAPPA"/>
    <property type="match status" value="1"/>
</dbReference>
<comment type="similarity">
    <text evidence="2">Belongs to the glutaredoxin family.</text>
</comment>
<keyword evidence="4" id="KW-0813">Transport</keyword>
<evidence type="ECO:0000256" key="7">
    <source>
        <dbReference type="ARBA" id="ARBA00023284"/>
    </source>
</evidence>
<keyword evidence="4" id="KW-0249">Electron transport</keyword>
<evidence type="ECO:0000256" key="2">
    <source>
        <dbReference type="ARBA" id="ARBA00007787"/>
    </source>
</evidence>
<dbReference type="Gene3D" id="3.40.30.10">
    <property type="entry name" value="Glutaredoxin"/>
    <property type="match status" value="1"/>
</dbReference>
<name>A0A7D5K2L2_9EURY</name>
<protein>
    <submittedName>
        <fullName evidence="9">Thioredoxin domain-containing protein</fullName>
    </submittedName>
</protein>
<sequence>MRTRRNVLLFGAGTALAGVGVSQTIGGADNAESDDGSSGPPIANVAVHASDSTTSFDIELAGTPIVGSPDAPLDLYYWSDYQCPFCGRVEEDVLPQLLANEIEADTVRMPLLEFPNIGDDSLTAAVASRCVWRQVRDSNPNAFLRWHAAVFDAQGEPNSGWANRENLLEITADVDDVDTTVVEQCLNGSWKSMRRQVTEEKMMARHNGISVTPGFIVYNPESGEAETITGAQPYERFRSTIESVQNA</sequence>
<evidence type="ECO:0000256" key="3">
    <source>
        <dbReference type="ARBA" id="ARBA00022729"/>
    </source>
</evidence>
<dbReference type="PANTHER" id="PTHR13887:SF14">
    <property type="entry name" value="DISULFIDE BOND FORMATION PROTEIN D"/>
    <property type="match status" value="1"/>
</dbReference>
<keyword evidence="7" id="KW-0676">Redox-active center</keyword>
<dbReference type="AlphaFoldDB" id="A0A7D5K2L2"/>
<comment type="similarity">
    <text evidence="1">Belongs to the thioredoxin family. DsbA subfamily.</text>
</comment>
<dbReference type="GeneID" id="56030311"/>